<dbReference type="InterPro" id="IPR005793">
    <property type="entry name" value="Formyl_trans_C"/>
</dbReference>
<dbReference type="SUPFAM" id="SSF50486">
    <property type="entry name" value="FMT C-terminal domain-like"/>
    <property type="match status" value="1"/>
</dbReference>
<dbReference type="PROSITE" id="PS00166">
    <property type="entry name" value="ENOYL_COA_HYDRATASE"/>
    <property type="match status" value="1"/>
</dbReference>
<dbReference type="CDD" id="cd08701">
    <property type="entry name" value="FMT_C_HypX"/>
    <property type="match status" value="1"/>
</dbReference>
<dbReference type="SUPFAM" id="SSF53328">
    <property type="entry name" value="Formyltransferase"/>
    <property type="match status" value="1"/>
</dbReference>
<dbReference type="InterPro" id="IPR036477">
    <property type="entry name" value="Formyl_transf_N_sf"/>
</dbReference>
<proteinExistence type="inferred from homology"/>
<comment type="caution">
    <text evidence="4">The sequence shown here is derived from an EMBL/GenBank/DDBJ whole genome shotgun (WGS) entry which is preliminary data.</text>
</comment>
<evidence type="ECO:0000313" key="5">
    <source>
        <dbReference type="Proteomes" id="UP000648984"/>
    </source>
</evidence>
<dbReference type="RefSeq" id="WP_169259100.1">
    <property type="nucleotide sequence ID" value="NZ_WTVQ01000004.1"/>
</dbReference>
<dbReference type="Proteomes" id="UP000648984">
    <property type="component" value="Unassembled WGS sequence"/>
</dbReference>
<dbReference type="CDD" id="cd08650">
    <property type="entry name" value="FMT_core_HypX_N"/>
    <property type="match status" value="1"/>
</dbReference>
<reference evidence="4 5" key="1">
    <citation type="submission" date="2019-12" db="EMBL/GenBank/DDBJ databases">
        <title>Comparative genomics gives insights into the taxonomy of the Azoarcus-Aromatoleum group and reveals separate origins of nif in the plant-associated Azoarcus and non-plant-associated Aromatoleum sub-groups.</title>
        <authorList>
            <person name="Lafos M."/>
            <person name="Maluk M."/>
            <person name="Batista M."/>
            <person name="Junghare M."/>
            <person name="Carmona M."/>
            <person name="Faoro H."/>
            <person name="Cruz L.M."/>
            <person name="Battistoni F."/>
            <person name="De Souza E."/>
            <person name="Pedrosa F."/>
            <person name="Chen W.-M."/>
            <person name="Poole P.S."/>
            <person name="Dixon R.A."/>
            <person name="James E.K."/>
        </authorList>
    </citation>
    <scope>NUCLEOTIDE SEQUENCE [LARGE SCALE GENOMIC DNA]</scope>
    <source>
        <strain evidence="4 5">22Lin</strain>
    </source>
</reference>
<name>A0ABX1Q9R1_9RHOO</name>
<gene>
    <name evidence="4" type="ORF">GPA25_04010</name>
</gene>
<evidence type="ECO:0000259" key="3">
    <source>
        <dbReference type="Pfam" id="PF02911"/>
    </source>
</evidence>
<dbReference type="PANTHER" id="PTHR43388:SF1">
    <property type="entry name" value="HYDROGENASE MATURATION FACTOR HOXX"/>
    <property type="match status" value="1"/>
</dbReference>
<dbReference type="InterPro" id="IPR001753">
    <property type="entry name" value="Enoyl-CoA_hydra/iso"/>
</dbReference>
<dbReference type="SUPFAM" id="SSF52096">
    <property type="entry name" value="ClpP/crotonase"/>
    <property type="match status" value="1"/>
</dbReference>
<dbReference type="CDD" id="cd06558">
    <property type="entry name" value="crotonase-like"/>
    <property type="match status" value="1"/>
</dbReference>
<feature type="region of interest" description="Disordered" evidence="2">
    <location>
        <begin position="172"/>
        <end position="222"/>
    </location>
</feature>
<organism evidence="4 5">
    <name type="scientific">Aromatoleum diolicum</name>
    <dbReference type="NCBI Taxonomy" id="75796"/>
    <lineage>
        <taxon>Bacteria</taxon>
        <taxon>Pseudomonadati</taxon>
        <taxon>Pseudomonadota</taxon>
        <taxon>Betaproteobacteria</taxon>
        <taxon>Rhodocyclales</taxon>
        <taxon>Rhodocyclaceae</taxon>
        <taxon>Aromatoleum</taxon>
    </lineage>
</organism>
<accession>A0ABX1Q9R1</accession>
<evidence type="ECO:0000256" key="2">
    <source>
        <dbReference type="SAM" id="MobiDB-lite"/>
    </source>
</evidence>
<dbReference type="InterPro" id="IPR018376">
    <property type="entry name" value="Enoyl-CoA_hyd/isom_CS"/>
</dbReference>
<dbReference type="PANTHER" id="PTHR43388">
    <property type="entry name" value="HYDROGENASE MATURATION FACTOR HOXX"/>
    <property type="match status" value="1"/>
</dbReference>
<dbReference type="InterPro" id="IPR029045">
    <property type="entry name" value="ClpP/crotonase-like_dom_sf"/>
</dbReference>
<dbReference type="InterPro" id="IPR009188">
    <property type="entry name" value="NiFe-hyd_mat_HypX/HoxX"/>
</dbReference>
<keyword evidence="5" id="KW-1185">Reference proteome</keyword>
<evidence type="ECO:0000256" key="1">
    <source>
        <dbReference type="RuleBase" id="RU003707"/>
    </source>
</evidence>
<dbReference type="InterPro" id="IPR011034">
    <property type="entry name" value="Formyl_transferase-like_C_sf"/>
</dbReference>
<protein>
    <submittedName>
        <fullName evidence="4">Hydrogenase maturation protein</fullName>
    </submittedName>
</protein>
<dbReference type="InterPro" id="IPR047180">
    <property type="entry name" value="HoxX-like"/>
</dbReference>
<comment type="similarity">
    <text evidence="1">Belongs to the enoyl-CoA hydratase/isomerase family.</text>
</comment>
<dbReference type="EMBL" id="WTVQ01000004">
    <property type="protein sequence ID" value="NMG73919.1"/>
    <property type="molecule type" value="Genomic_DNA"/>
</dbReference>
<feature type="compositionally biased region" description="Low complexity" evidence="2">
    <location>
        <begin position="187"/>
        <end position="199"/>
    </location>
</feature>
<sequence>MRILLLTHSFNSLTQRLYAELKADGHELSVEFDIADRVAEEAVALFQPDVILAPLLKRAVPESIWSRHLTLIVHPGIVGDRGPSALDWAFANNEADWGVTVLQAEAEMDAGPVWASVRFPMRDATKASLYRNEVTATAVLAVRTALGNIPDWRAGNWSPTALAGIFASVGQRPGNNSAQDNEKRSSPARSSPLRALSRAEAFATRPTKHETAPGGRGLAPAQTTIGVERPLMKQSDRAIDWAHDTTKTVLQKLRAADGFPGVADSLFGIPCHLFDAHPATPDEFFPAAPGETIARRDGAILRATRDGAVWIGHVKRADGDHPFKLPATVAFVAEAAELPELAVPLLRDADDTRWSELRYRESPDGTVGFLAFDFYNGAMATDQCRRLVAAIDFARRRPTRVLVLEGGSDFWSNGIHLNRIEAAASPADESWANINAMNDVCLALLTLTDRVTIAALRGNAGAGGCFLALAADLVWARDGIVLNPHYKNMGNLFGSEYWTYLLPRRVGSEAIRRIMGNRLPLLARDARAAGLADAVFSPDLATFETEVGRHAAALATDPTLPERSAEKAARRATDEVEKPLAAYREEELAAMRRNFYGFDPSYHVARYHFVMKSPQSWTPRHLARHRDLGWQAPAANPSTASSR</sequence>
<feature type="domain" description="Formyl transferase C-terminal" evidence="3">
    <location>
        <begin position="232"/>
        <end position="319"/>
    </location>
</feature>
<dbReference type="Gene3D" id="3.40.50.12230">
    <property type="match status" value="1"/>
</dbReference>
<evidence type="ECO:0000313" key="4">
    <source>
        <dbReference type="EMBL" id="NMG73919.1"/>
    </source>
</evidence>
<dbReference type="PIRSF" id="PIRSF006787">
    <property type="entry name" value="Hydrgn_mat_HoxX"/>
    <property type="match status" value="1"/>
</dbReference>
<dbReference type="Pfam" id="PF00378">
    <property type="entry name" value="ECH_1"/>
    <property type="match status" value="1"/>
</dbReference>
<dbReference type="Gene3D" id="3.90.226.10">
    <property type="entry name" value="2-enoyl-CoA Hydratase, Chain A, domain 1"/>
    <property type="match status" value="1"/>
</dbReference>
<dbReference type="Pfam" id="PF02911">
    <property type="entry name" value="Formyl_trans_C"/>
    <property type="match status" value="1"/>
</dbReference>